<dbReference type="PANTHER" id="PTHR31669">
    <property type="entry name" value="PROTEIN FAR1-RELATED SEQUENCE 10-RELATED"/>
    <property type="match status" value="1"/>
</dbReference>
<proteinExistence type="predicted"/>
<dbReference type="Pfam" id="PF10551">
    <property type="entry name" value="MULE"/>
    <property type="match status" value="1"/>
</dbReference>
<sequence>FAQALLSDETSTSYIWVLELLLEANNGIIPTTIISDADTGLDAALKTFLPFVKHVHCIFHIQQNMDRHLQHTWYFTAGMTSTQCVEGINGIIKKYVNSKSSLVEFFRASEQIFPHIIEKLKKYLITEIYLIQKAQLDIGLEYNVALILLEQYESFNEDFIYENDPNSDDYADFAQISLESIIKQEFIDITGQHSYITQLSTILSIFREDLEEMTNDVNKKIEKRHLYNTFNQVLDELYDNTNEETSESASKKILNPHVIKCYGRPSFKRQKNSVEIHKDFKQDGNHSNKESRVCSNCEQTNYNVRRCSVPCKLCKQNGHMYLRCKGKNMN</sequence>
<accession>A0ABN7VKG8</accession>
<feature type="non-terminal residue" evidence="2">
    <location>
        <position position="1"/>
    </location>
</feature>
<organism evidence="2 3">
    <name type="scientific">Gigaspora margarita</name>
    <dbReference type="NCBI Taxonomy" id="4874"/>
    <lineage>
        <taxon>Eukaryota</taxon>
        <taxon>Fungi</taxon>
        <taxon>Fungi incertae sedis</taxon>
        <taxon>Mucoromycota</taxon>
        <taxon>Glomeromycotina</taxon>
        <taxon>Glomeromycetes</taxon>
        <taxon>Diversisporales</taxon>
        <taxon>Gigasporaceae</taxon>
        <taxon>Gigaspora</taxon>
    </lineage>
</organism>
<dbReference type="EMBL" id="CAJVQB010016626">
    <property type="protein sequence ID" value="CAG8780775.1"/>
    <property type="molecule type" value="Genomic_DNA"/>
</dbReference>
<protein>
    <submittedName>
        <fullName evidence="2">10018_t:CDS:1</fullName>
    </submittedName>
</protein>
<keyword evidence="3" id="KW-1185">Reference proteome</keyword>
<reference evidence="2 3" key="1">
    <citation type="submission" date="2021-06" db="EMBL/GenBank/DDBJ databases">
        <authorList>
            <person name="Kallberg Y."/>
            <person name="Tangrot J."/>
            <person name="Rosling A."/>
        </authorList>
    </citation>
    <scope>NUCLEOTIDE SEQUENCE [LARGE SCALE GENOMIC DNA]</scope>
    <source>
        <strain evidence="2 3">120-4 pot B 10/14</strain>
    </source>
</reference>
<dbReference type="PANTHER" id="PTHR31669:SF251">
    <property type="entry name" value="PROTEIN FAR1-RELATED SEQUENCE"/>
    <property type="match status" value="1"/>
</dbReference>
<dbReference type="Proteomes" id="UP000789901">
    <property type="component" value="Unassembled WGS sequence"/>
</dbReference>
<name>A0ABN7VKG8_GIGMA</name>
<feature type="domain" description="MULE transposase" evidence="1">
    <location>
        <begin position="2"/>
        <end position="64"/>
    </location>
</feature>
<evidence type="ECO:0000313" key="3">
    <source>
        <dbReference type="Proteomes" id="UP000789901"/>
    </source>
</evidence>
<dbReference type="InterPro" id="IPR031052">
    <property type="entry name" value="FHY3/FAR1"/>
</dbReference>
<gene>
    <name evidence="2" type="ORF">GMARGA_LOCUS19696</name>
</gene>
<dbReference type="InterPro" id="IPR018289">
    <property type="entry name" value="MULE_transposase_dom"/>
</dbReference>
<comment type="caution">
    <text evidence="2">The sequence shown here is derived from an EMBL/GenBank/DDBJ whole genome shotgun (WGS) entry which is preliminary data.</text>
</comment>
<evidence type="ECO:0000259" key="1">
    <source>
        <dbReference type="Pfam" id="PF10551"/>
    </source>
</evidence>
<evidence type="ECO:0000313" key="2">
    <source>
        <dbReference type="EMBL" id="CAG8780775.1"/>
    </source>
</evidence>